<evidence type="ECO:0000313" key="1">
    <source>
        <dbReference type="EMBL" id="CAD7602939.1"/>
    </source>
</evidence>
<organism evidence="1">
    <name type="scientific">Timema genevievae</name>
    <name type="common">Walking stick</name>
    <dbReference type="NCBI Taxonomy" id="629358"/>
    <lineage>
        <taxon>Eukaryota</taxon>
        <taxon>Metazoa</taxon>
        <taxon>Ecdysozoa</taxon>
        <taxon>Arthropoda</taxon>
        <taxon>Hexapoda</taxon>
        <taxon>Insecta</taxon>
        <taxon>Pterygota</taxon>
        <taxon>Neoptera</taxon>
        <taxon>Polyneoptera</taxon>
        <taxon>Phasmatodea</taxon>
        <taxon>Timematodea</taxon>
        <taxon>Timematoidea</taxon>
        <taxon>Timematidae</taxon>
        <taxon>Timema</taxon>
    </lineage>
</organism>
<gene>
    <name evidence="1" type="ORF">TGEB3V08_LOCUS8555</name>
</gene>
<name>A0A7R9PP78_TIMGE</name>
<accession>A0A7R9PP78</accession>
<reference evidence="1" key="1">
    <citation type="submission" date="2020-11" db="EMBL/GenBank/DDBJ databases">
        <authorList>
            <person name="Tran Van P."/>
        </authorList>
    </citation>
    <scope>NUCLEOTIDE SEQUENCE</scope>
</reference>
<sequence>MGNSEAARSDLLKTNWCVPWAVSADDAPRGVLTYHLTSLEQRPGSDASDEWVDVEASGSEYGDPVALRMTATYPFKCSSMVLTRLSRARSRHTSSEKNLEVPDIKLETSLSVARNSGHYFTEAVSVISLLSKRASIAMFVSGRVLRPASQQETETLALEHKKVEDPWSSPSFVPGSTYPSGVTFATWRVLDVSKPFQKRGISRASQICLPLEQNYPCWICVTPGNPYAPFEDEQPQGLYNPFLIGWSLFES</sequence>
<protein>
    <submittedName>
        <fullName evidence="1">Uncharacterized protein</fullName>
    </submittedName>
</protein>
<proteinExistence type="predicted"/>
<dbReference type="AlphaFoldDB" id="A0A7R9PP78"/>
<dbReference type="EMBL" id="OE843361">
    <property type="protein sequence ID" value="CAD7602939.1"/>
    <property type="molecule type" value="Genomic_DNA"/>
</dbReference>